<dbReference type="InterPro" id="IPR018891">
    <property type="entry name" value="AIPR_C"/>
</dbReference>
<dbReference type="AlphaFoldDB" id="A0A842EQA0"/>
<organism evidence="3 4">
    <name type="scientific">Listeria booriae</name>
    <dbReference type="NCBI Taxonomy" id="1552123"/>
    <lineage>
        <taxon>Bacteria</taxon>
        <taxon>Bacillati</taxon>
        <taxon>Bacillota</taxon>
        <taxon>Bacilli</taxon>
        <taxon>Bacillales</taxon>
        <taxon>Listeriaceae</taxon>
        <taxon>Listeria</taxon>
    </lineage>
</organism>
<dbReference type="Pfam" id="PF10592">
    <property type="entry name" value="AIPR"/>
    <property type="match status" value="1"/>
</dbReference>
<dbReference type="Pfam" id="PF22879">
    <property type="entry name" value="AIPR_N"/>
    <property type="match status" value="1"/>
</dbReference>
<comment type="caution">
    <text evidence="3">The sequence shown here is derived from an EMBL/GenBank/DDBJ whole genome shotgun (WGS) entry which is preliminary data.</text>
</comment>
<evidence type="ECO:0000313" key="4">
    <source>
        <dbReference type="Proteomes" id="UP000553016"/>
    </source>
</evidence>
<accession>A0A842EQA0</accession>
<dbReference type="Proteomes" id="UP000553016">
    <property type="component" value="Unassembled WGS sequence"/>
</dbReference>
<name>A0A842EQA0_9LIST</name>
<dbReference type="RefSeq" id="WP_185540454.1">
    <property type="nucleotide sequence ID" value="NZ_JAARYB010000005.1"/>
</dbReference>
<sequence length="593" mass="69339">MMNDLHELKQFYGELKDSIKRENDVTAGWEEPFLYEMMSYIDSEKDIIYAYWSKAKQNIKINGYFYGEEDNVLNLYIVYFDQEQAVSGWRKISKTELKEYTTKIKNFINQCFKKGLYKVISPSDPAYELAKLIYDQKDFAVINIFVLTNRYYESNKSIDLTLEQADETSVTVIDIERVYQHVSQEIKAEDIEIICENEFGGNLNLLKVPSNVEQDYECFTGYISAEGLAKAYHRHGSKLVERNVRSFLQARAATNKGIKKTLENEEEKEKFVAYNNGISCIAKSAQMSIKDDKSNLYSIENLTGLQIVNGGQTTASIYEAHRRNVDISGVYLQMKLTILNFSDSEERARQDLEDEMIANISRYANTQNKINPSDLEANGRLLVELEILSRKTWIPSQDERKSDNMWYFERARGQYLVDIGQKKKGKAQNDFKRRYPKEKLIPKIDLAKHNLVWEQYPYVVSKGGEAAFKKYMEINRDIEVTDLFYKESIAKTIIYRHIEDIIKRKKFLGYRANIIYYTTSWFSLKYKEKIDLQDIWNRQSIGNEFDEDIGEMADQVSKYLTSIIDSGRNVTQWAKQASCWDELIDKYERISKS</sequence>
<gene>
    <name evidence="3" type="ORF">HCB35_06595</name>
</gene>
<evidence type="ECO:0000259" key="2">
    <source>
        <dbReference type="Pfam" id="PF22879"/>
    </source>
</evidence>
<protein>
    <submittedName>
        <fullName evidence="3">AIPR family protein</fullName>
    </submittedName>
</protein>
<dbReference type="EMBL" id="JAARZA010000002">
    <property type="protein sequence ID" value="MBC2240137.1"/>
    <property type="molecule type" value="Genomic_DNA"/>
</dbReference>
<evidence type="ECO:0000313" key="3">
    <source>
        <dbReference type="EMBL" id="MBC2240137.1"/>
    </source>
</evidence>
<evidence type="ECO:0000259" key="1">
    <source>
        <dbReference type="Pfam" id="PF10592"/>
    </source>
</evidence>
<feature type="domain" description="Abortive phage infection protein C-terminal" evidence="1">
    <location>
        <begin position="241"/>
        <end position="562"/>
    </location>
</feature>
<reference evidence="3 4" key="1">
    <citation type="submission" date="2020-03" db="EMBL/GenBank/DDBJ databases">
        <title>Soil Listeria distribution.</title>
        <authorList>
            <person name="Liao J."/>
            <person name="Wiedmann M."/>
        </authorList>
    </citation>
    <scope>NUCLEOTIDE SEQUENCE [LARGE SCALE GENOMIC DNA]</scope>
    <source>
        <strain evidence="3 4">FSL L7-0149</strain>
    </source>
</reference>
<dbReference type="InterPro" id="IPR055101">
    <property type="entry name" value="AIPR_N"/>
</dbReference>
<feature type="domain" description="Abortive infection phage resistance protein N-terminal" evidence="2">
    <location>
        <begin position="41"/>
        <end position="180"/>
    </location>
</feature>
<proteinExistence type="predicted"/>